<protein>
    <submittedName>
        <fullName evidence="1">TAXI family TRAP transporter solute-binding subunit</fullName>
    </submittedName>
</protein>
<dbReference type="Proteomes" id="UP001500064">
    <property type="component" value="Unassembled WGS sequence"/>
</dbReference>
<gene>
    <name evidence="1" type="ORF">GCM10009733_037820</name>
</gene>
<dbReference type="Gene3D" id="3.40.190.10">
    <property type="entry name" value="Periplasmic binding protein-like II"/>
    <property type="match status" value="2"/>
</dbReference>
<dbReference type="Pfam" id="PF16868">
    <property type="entry name" value="NMT1_3"/>
    <property type="match status" value="1"/>
</dbReference>
<reference evidence="2" key="1">
    <citation type="journal article" date="2019" name="Int. J. Syst. Evol. Microbiol.">
        <title>The Global Catalogue of Microorganisms (GCM) 10K type strain sequencing project: providing services to taxonomists for standard genome sequencing and annotation.</title>
        <authorList>
            <consortium name="The Broad Institute Genomics Platform"/>
            <consortium name="The Broad Institute Genome Sequencing Center for Infectious Disease"/>
            <person name="Wu L."/>
            <person name="Ma J."/>
        </authorList>
    </citation>
    <scope>NUCLEOTIDE SEQUENCE [LARGE SCALE GENOMIC DNA]</scope>
    <source>
        <strain evidence="2">JCM 13929</strain>
    </source>
</reference>
<dbReference type="SUPFAM" id="SSF53850">
    <property type="entry name" value="Periplasmic binding protein-like II"/>
    <property type="match status" value="1"/>
</dbReference>
<organism evidence="1 2">
    <name type="scientific">Nonomuraea maheshkhaliensis</name>
    <dbReference type="NCBI Taxonomy" id="419590"/>
    <lineage>
        <taxon>Bacteria</taxon>
        <taxon>Bacillati</taxon>
        <taxon>Actinomycetota</taxon>
        <taxon>Actinomycetes</taxon>
        <taxon>Streptosporangiales</taxon>
        <taxon>Streptosporangiaceae</taxon>
        <taxon>Nonomuraea</taxon>
    </lineage>
</organism>
<keyword evidence="2" id="KW-1185">Reference proteome</keyword>
<dbReference type="InterPro" id="IPR011852">
    <property type="entry name" value="TRAP_TAXI"/>
</dbReference>
<proteinExistence type="predicted"/>
<evidence type="ECO:0000313" key="2">
    <source>
        <dbReference type="Proteomes" id="UP001500064"/>
    </source>
</evidence>
<comment type="caution">
    <text evidence="1">The sequence shown here is derived from an EMBL/GenBank/DDBJ whole genome shotgun (WGS) entry which is preliminary data.</text>
</comment>
<evidence type="ECO:0000313" key="1">
    <source>
        <dbReference type="EMBL" id="GAA1637127.1"/>
    </source>
</evidence>
<sequence>MRSSQSPFCDTEYREFMPISRRSFAGVAGFAALFAAGAAGCSGGGDGQPELRLATGLAGGPYGALGDRLAEELRRGGLGVRVLPTAASVQNLTMMTDGRADVGFALADSADDAVRVRHQPVSALARMYMNYVHLVVGTNSEISSVGGLAGRAVSIGVEGSGTAVTATRVLAAARLRRPPRITRLGLDASIGALRAGRVEAFFWSGGVPTPALAELDDIRLLPLESLVPVLRREFGPVYEDATVPARAYGGPRAVPTVGTPSYLMCRTSLPDDLAYTITETLFTARDRLQAPSAPGGRLDRRYAIGTGVVPLHAGAARYYRAVYG</sequence>
<dbReference type="NCBIfam" id="TIGR02122">
    <property type="entry name" value="TRAP_TAXI"/>
    <property type="match status" value="1"/>
</dbReference>
<name>A0ABP4R5N5_9ACTN</name>
<accession>A0ABP4R5N5</accession>
<dbReference type="EMBL" id="BAAAMU010000024">
    <property type="protein sequence ID" value="GAA1637127.1"/>
    <property type="molecule type" value="Genomic_DNA"/>
</dbReference>
<dbReference type="PANTHER" id="PTHR42941:SF1">
    <property type="entry name" value="SLL1037 PROTEIN"/>
    <property type="match status" value="1"/>
</dbReference>
<dbReference type="PANTHER" id="PTHR42941">
    <property type="entry name" value="SLL1037 PROTEIN"/>
    <property type="match status" value="1"/>
</dbReference>